<organism evidence="6">
    <name type="scientific">marine metagenome</name>
    <dbReference type="NCBI Taxonomy" id="408172"/>
    <lineage>
        <taxon>unclassified sequences</taxon>
        <taxon>metagenomes</taxon>
        <taxon>ecological metagenomes</taxon>
    </lineage>
</organism>
<feature type="domain" description="Release factor glutamine methyltransferase N-terminal" evidence="5">
    <location>
        <begin position="9"/>
        <end position="79"/>
    </location>
</feature>
<dbReference type="InterPro" id="IPR004556">
    <property type="entry name" value="HemK-like"/>
</dbReference>
<dbReference type="InterPro" id="IPR040758">
    <property type="entry name" value="PrmC_N"/>
</dbReference>
<reference evidence="6" key="1">
    <citation type="submission" date="2018-05" db="EMBL/GenBank/DDBJ databases">
        <authorList>
            <person name="Lanie J.A."/>
            <person name="Ng W.-L."/>
            <person name="Kazmierczak K.M."/>
            <person name="Andrzejewski T.M."/>
            <person name="Davidsen T.M."/>
            <person name="Wayne K.J."/>
            <person name="Tettelin H."/>
            <person name="Glass J.I."/>
            <person name="Rusch D."/>
            <person name="Podicherti R."/>
            <person name="Tsui H.-C.T."/>
            <person name="Winkler M.E."/>
        </authorList>
    </citation>
    <scope>NUCLEOTIDE SEQUENCE</scope>
</reference>
<dbReference type="GO" id="GO:0008276">
    <property type="term" value="F:protein methyltransferase activity"/>
    <property type="evidence" value="ECO:0007669"/>
    <property type="project" value="InterPro"/>
</dbReference>
<keyword evidence="3" id="KW-0949">S-adenosyl-L-methionine</keyword>
<evidence type="ECO:0000313" key="6">
    <source>
        <dbReference type="EMBL" id="SVA49388.1"/>
    </source>
</evidence>
<dbReference type="InterPro" id="IPR050320">
    <property type="entry name" value="N5-glutamine_MTase"/>
</dbReference>
<dbReference type="InterPro" id="IPR025714">
    <property type="entry name" value="Methyltranfer_dom"/>
</dbReference>
<gene>
    <name evidence="6" type="ORF">METZ01_LOCUS102242</name>
</gene>
<protein>
    <submittedName>
        <fullName evidence="6">Uncharacterized protein</fullName>
    </submittedName>
</protein>
<dbReference type="GO" id="GO:0003676">
    <property type="term" value="F:nucleic acid binding"/>
    <property type="evidence" value="ECO:0007669"/>
    <property type="project" value="InterPro"/>
</dbReference>
<dbReference type="NCBIfam" id="TIGR03534">
    <property type="entry name" value="RF_mod_PrmC"/>
    <property type="match status" value="1"/>
</dbReference>
<dbReference type="Gene3D" id="3.40.50.150">
    <property type="entry name" value="Vaccinia Virus protein VP39"/>
    <property type="match status" value="1"/>
</dbReference>
<proteinExistence type="inferred from homology"/>
<evidence type="ECO:0000259" key="5">
    <source>
        <dbReference type="Pfam" id="PF17827"/>
    </source>
</evidence>
<sequence>MPKAWRVIDLINWAESYFKEKGFENPRMEIEWLLRNILKCDRMDVYLRFEDSLSKSQLYVIRSWVKRRLKHEPLQYITGSCDFYGRRFLVNEHVMIPRPETERLVDTVLEKVKGIVSPSILDVGTGSGCIASTLGLEIPGSTILGIDISPSALNVANDNKKKLATQNVSFEELNILEQIPMGEFDLLVSNPPYVPLDEMDELMKDVKDFEPSNALTDNNDGLMFYRRFSEMSWHCIKKNGWIILEVGLGGHPKKVKSIFIESGYSEVELIKDYNGDDRVLVVQVS</sequence>
<dbReference type="PROSITE" id="PS00092">
    <property type="entry name" value="N6_MTASE"/>
    <property type="match status" value="1"/>
</dbReference>
<evidence type="ECO:0000259" key="4">
    <source>
        <dbReference type="Pfam" id="PF13847"/>
    </source>
</evidence>
<dbReference type="PANTHER" id="PTHR18895:SF74">
    <property type="entry name" value="MTRF1L RELEASE FACTOR GLUTAMINE METHYLTRANSFERASE"/>
    <property type="match status" value="1"/>
</dbReference>
<keyword evidence="2" id="KW-0808">Transferase</keyword>
<dbReference type="Pfam" id="PF17827">
    <property type="entry name" value="PrmC_N"/>
    <property type="match status" value="1"/>
</dbReference>
<keyword evidence="1" id="KW-0489">Methyltransferase</keyword>
<dbReference type="NCBIfam" id="TIGR00536">
    <property type="entry name" value="hemK_fam"/>
    <property type="match status" value="1"/>
</dbReference>
<dbReference type="PANTHER" id="PTHR18895">
    <property type="entry name" value="HEMK METHYLTRANSFERASE"/>
    <property type="match status" value="1"/>
</dbReference>
<evidence type="ECO:0000256" key="1">
    <source>
        <dbReference type="ARBA" id="ARBA00022603"/>
    </source>
</evidence>
<evidence type="ECO:0000256" key="3">
    <source>
        <dbReference type="ARBA" id="ARBA00022691"/>
    </source>
</evidence>
<dbReference type="EMBL" id="UINC01011162">
    <property type="protein sequence ID" value="SVA49388.1"/>
    <property type="molecule type" value="Genomic_DNA"/>
</dbReference>
<dbReference type="Pfam" id="PF13847">
    <property type="entry name" value="Methyltransf_31"/>
    <property type="match status" value="1"/>
</dbReference>
<accession>A0A381WBJ7</accession>
<feature type="domain" description="Methyltransferase" evidence="4">
    <location>
        <begin position="119"/>
        <end position="202"/>
    </location>
</feature>
<name>A0A381WBJ7_9ZZZZ</name>
<dbReference type="GO" id="GO:0032259">
    <property type="term" value="P:methylation"/>
    <property type="evidence" value="ECO:0007669"/>
    <property type="project" value="UniProtKB-KW"/>
</dbReference>
<dbReference type="Gene3D" id="1.10.8.10">
    <property type="entry name" value="DNA helicase RuvA subunit, C-terminal domain"/>
    <property type="match status" value="1"/>
</dbReference>
<dbReference type="AlphaFoldDB" id="A0A381WBJ7"/>
<dbReference type="HAMAP" id="MF_02126">
    <property type="entry name" value="RF_methyltr_PrmC"/>
    <property type="match status" value="1"/>
</dbReference>
<evidence type="ECO:0000256" key="2">
    <source>
        <dbReference type="ARBA" id="ARBA00022679"/>
    </source>
</evidence>
<dbReference type="InterPro" id="IPR002052">
    <property type="entry name" value="DNA_methylase_N6_adenine_CS"/>
</dbReference>
<dbReference type="InterPro" id="IPR019874">
    <property type="entry name" value="RF_methyltr_PrmC"/>
</dbReference>
<dbReference type="InterPro" id="IPR029063">
    <property type="entry name" value="SAM-dependent_MTases_sf"/>
</dbReference>
<dbReference type="CDD" id="cd02440">
    <property type="entry name" value="AdoMet_MTases"/>
    <property type="match status" value="1"/>
</dbReference>
<dbReference type="SUPFAM" id="SSF53335">
    <property type="entry name" value="S-adenosyl-L-methionine-dependent methyltransferases"/>
    <property type="match status" value="1"/>
</dbReference>